<dbReference type="AlphaFoldDB" id="A0A1H0LRC5"/>
<dbReference type="InterPro" id="IPR025745">
    <property type="entry name" value="Mrr-like_N_dom"/>
</dbReference>
<proteinExistence type="predicted"/>
<dbReference type="Pfam" id="PF14338">
    <property type="entry name" value="Mrr_N"/>
    <property type="match status" value="1"/>
</dbReference>
<evidence type="ECO:0000259" key="1">
    <source>
        <dbReference type="Pfam" id="PF14338"/>
    </source>
</evidence>
<dbReference type="STRING" id="1166073.SAMN05192530_1116"/>
<sequence>MPAASRDTVRRWIVHALTALGPSSPREVYDWIRHNETVPAADLAGQTDDGECLFEKEVRFARWTMRRDGTIVSPRRGVWALT</sequence>
<gene>
    <name evidence="2" type="ORF">SAMN05192530_1116</name>
</gene>
<organism evidence="2 3">
    <name type="scientific">Aureimonas jatrophae</name>
    <dbReference type="NCBI Taxonomy" id="1166073"/>
    <lineage>
        <taxon>Bacteria</taxon>
        <taxon>Pseudomonadati</taxon>
        <taxon>Pseudomonadota</taxon>
        <taxon>Alphaproteobacteria</taxon>
        <taxon>Hyphomicrobiales</taxon>
        <taxon>Aurantimonadaceae</taxon>
        <taxon>Aureimonas</taxon>
    </lineage>
</organism>
<keyword evidence="3" id="KW-1185">Reference proteome</keyword>
<evidence type="ECO:0000313" key="2">
    <source>
        <dbReference type="EMBL" id="SDO70556.1"/>
    </source>
</evidence>
<dbReference type="Proteomes" id="UP000198793">
    <property type="component" value="Unassembled WGS sequence"/>
</dbReference>
<dbReference type="OrthoDB" id="8450440at2"/>
<name>A0A1H0LRC5_9HYPH</name>
<evidence type="ECO:0000313" key="3">
    <source>
        <dbReference type="Proteomes" id="UP000198793"/>
    </source>
</evidence>
<dbReference type="EMBL" id="FNIT01000011">
    <property type="protein sequence ID" value="SDO70556.1"/>
    <property type="molecule type" value="Genomic_DNA"/>
</dbReference>
<protein>
    <submittedName>
        <fullName evidence="2">Mrr N-terminal domain-containing protein</fullName>
    </submittedName>
</protein>
<feature type="domain" description="Restriction system protein Mrr-like N-terminal" evidence="1">
    <location>
        <begin position="15"/>
        <end position="82"/>
    </location>
</feature>
<accession>A0A1H0LRC5</accession>
<reference evidence="2 3" key="1">
    <citation type="submission" date="2016-10" db="EMBL/GenBank/DDBJ databases">
        <authorList>
            <person name="de Groot N.N."/>
        </authorList>
    </citation>
    <scope>NUCLEOTIDE SEQUENCE [LARGE SCALE GENOMIC DNA]</scope>
    <source>
        <strain evidence="3">L7-484,KACC 16230,DSM 25025</strain>
    </source>
</reference>